<evidence type="ECO:0000313" key="5">
    <source>
        <dbReference type="EMBL" id="QDU64784.1"/>
    </source>
</evidence>
<gene>
    <name evidence="5" type="primary">znuA</name>
    <name evidence="5" type="ORF">Pan216_56760</name>
</gene>
<dbReference type="Gene3D" id="3.40.50.1980">
    <property type="entry name" value="Nitrogenase molybdenum iron protein domain"/>
    <property type="match status" value="2"/>
</dbReference>
<dbReference type="SUPFAM" id="SSF53807">
    <property type="entry name" value="Helical backbone' metal receptor"/>
    <property type="match status" value="1"/>
</dbReference>
<dbReference type="EMBL" id="CP036279">
    <property type="protein sequence ID" value="QDU64784.1"/>
    <property type="molecule type" value="Genomic_DNA"/>
</dbReference>
<reference evidence="5 6" key="1">
    <citation type="submission" date="2019-02" db="EMBL/GenBank/DDBJ databases">
        <title>Deep-cultivation of Planctomycetes and their phenomic and genomic characterization uncovers novel biology.</title>
        <authorList>
            <person name="Wiegand S."/>
            <person name="Jogler M."/>
            <person name="Boedeker C."/>
            <person name="Pinto D."/>
            <person name="Vollmers J."/>
            <person name="Rivas-Marin E."/>
            <person name="Kohn T."/>
            <person name="Peeters S.H."/>
            <person name="Heuer A."/>
            <person name="Rast P."/>
            <person name="Oberbeckmann S."/>
            <person name="Bunk B."/>
            <person name="Jeske O."/>
            <person name="Meyerdierks A."/>
            <person name="Storesund J.E."/>
            <person name="Kallscheuer N."/>
            <person name="Luecker S."/>
            <person name="Lage O.M."/>
            <person name="Pohl T."/>
            <person name="Merkel B.J."/>
            <person name="Hornburger P."/>
            <person name="Mueller R.-W."/>
            <person name="Bruemmer F."/>
            <person name="Labrenz M."/>
            <person name="Spormann A.M."/>
            <person name="Op den Camp H."/>
            <person name="Overmann J."/>
            <person name="Amann R."/>
            <person name="Jetten M.S.M."/>
            <person name="Mascher T."/>
            <person name="Medema M.H."/>
            <person name="Devos D.P."/>
            <person name="Kaster A.-K."/>
            <person name="Ovreas L."/>
            <person name="Rohde M."/>
            <person name="Galperin M.Y."/>
            <person name="Jogler C."/>
        </authorList>
    </citation>
    <scope>NUCLEOTIDE SEQUENCE [LARGE SCALE GENOMIC DNA]</scope>
    <source>
        <strain evidence="5 6">Pan216</strain>
    </source>
</reference>
<dbReference type="GO" id="GO:0030001">
    <property type="term" value="P:metal ion transport"/>
    <property type="evidence" value="ECO:0007669"/>
    <property type="project" value="InterPro"/>
</dbReference>
<comment type="similarity">
    <text evidence="1">Belongs to the bacterial solute-binding protein 9 family.</text>
</comment>
<dbReference type="PANTHER" id="PTHR42953:SF3">
    <property type="entry name" value="HIGH-AFFINITY ZINC UPTAKE SYSTEM PROTEIN ZNUA"/>
    <property type="match status" value="1"/>
</dbReference>
<organism evidence="5 6">
    <name type="scientific">Kolteria novifilia</name>
    <dbReference type="NCBI Taxonomy" id="2527975"/>
    <lineage>
        <taxon>Bacteria</taxon>
        <taxon>Pseudomonadati</taxon>
        <taxon>Planctomycetota</taxon>
        <taxon>Planctomycetia</taxon>
        <taxon>Kolteriales</taxon>
        <taxon>Kolteriaceae</taxon>
        <taxon>Kolteria</taxon>
    </lineage>
</organism>
<dbReference type="OrthoDB" id="9810636at2"/>
<name>A0A518BCS8_9BACT</name>
<dbReference type="KEGG" id="knv:Pan216_56760"/>
<dbReference type="InterPro" id="IPR006127">
    <property type="entry name" value="ZnuA-like"/>
</dbReference>
<dbReference type="AlphaFoldDB" id="A0A518BCS8"/>
<keyword evidence="3" id="KW-0732">Signal</keyword>
<evidence type="ECO:0000256" key="2">
    <source>
        <dbReference type="ARBA" id="ARBA00022448"/>
    </source>
</evidence>
<sequence length="338" mass="36642">MNWGKNKARRWVVGSLVVAMVAATVGVFGQQHGPRESRAAAKELDVLCTFFPIYLFTKAVVGDAPNVHVELMLPADMGCPHDYDLTPTDIKRIARSKVLVMNGAGLEEFTARQVNRVNPKLVVVDTSKGIASKDLLKFKEEGKDNDHGHSHSHSHGVGHHHHHAGGANPHFFSDPLLAAQQVRYIGSALAKADPSNASLYLTNAEAYATKLDELAGRMKKVCGGLENKRIVAMHEIFDYMARNNGLEIVANVFGSPGHDPSVGQMRKLIQTIRKSGAGGVFTEPQYSTRVAKEIAKEAGVPVASLDPLASGPQDAGSDYYLEKMDENITTLEKTLGNK</sequence>
<evidence type="ECO:0000256" key="1">
    <source>
        <dbReference type="ARBA" id="ARBA00011028"/>
    </source>
</evidence>
<dbReference type="InterPro" id="IPR050492">
    <property type="entry name" value="Bact_metal-bind_prot9"/>
</dbReference>
<dbReference type="RefSeq" id="WP_145263220.1">
    <property type="nucleotide sequence ID" value="NZ_CP036279.1"/>
</dbReference>
<feature type="region of interest" description="Disordered" evidence="4">
    <location>
        <begin position="141"/>
        <end position="165"/>
    </location>
</feature>
<accession>A0A518BCS8</accession>
<dbReference type="GO" id="GO:0046872">
    <property type="term" value="F:metal ion binding"/>
    <property type="evidence" value="ECO:0007669"/>
    <property type="project" value="InterPro"/>
</dbReference>
<feature type="compositionally biased region" description="Basic residues" evidence="4">
    <location>
        <begin position="150"/>
        <end position="164"/>
    </location>
</feature>
<keyword evidence="6" id="KW-1185">Reference proteome</keyword>
<evidence type="ECO:0000256" key="4">
    <source>
        <dbReference type="SAM" id="MobiDB-lite"/>
    </source>
</evidence>
<keyword evidence="2" id="KW-0813">Transport</keyword>
<dbReference type="PANTHER" id="PTHR42953">
    <property type="entry name" value="HIGH-AFFINITY ZINC UPTAKE SYSTEM PROTEIN ZNUA-RELATED"/>
    <property type="match status" value="1"/>
</dbReference>
<proteinExistence type="inferred from homology"/>
<dbReference type="Proteomes" id="UP000317093">
    <property type="component" value="Chromosome"/>
</dbReference>
<protein>
    <submittedName>
        <fullName evidence="5">High-affinity zinc uptake system binding-protein ZnuA</fullName>
    </submittedName>
</protein>
<dbReference type="Pfam" id="PF01297">
    <property type="entry name" value="ZnuA"/>
    <property type="match status" value="1"/>
</dbReference>
<evidence type="ECO:0000256" key="3">
    <source>
        <dbReference type="ARBA" id="ARBA00022729"/>
    </source>
</evidence>
<evidence type="ECO:0000313" key="6">
    <source>
        <dbReference type="Proteomes" id="UP000317093"/>
    </source>
</evidence>